<accession>A0A0H5QTG9</accession>
<keyword evidence="1" id="KW-1133">Transmembrane helix</keyword>
<sequence length="104" mass="12000">MVSIIVSVINESTPKVGISSGISERIYQGKWSSLNEFRPHQDGPRQTVIYLPLQLRRLISFCLFYWFIFNLSVLSCLSNFFSVSLAFTSFNSQQDRLDGDQARW</sequence>
<protein>
    <submittedName>
        <fullName evidence="2">Uncharacterized protein</fullName>
    </submittedName>
</protein>
<name>A0A0H5QTG9_9EUKA</name>
<evidence type="ECO:0000313" key="2">
    <source>
        <dbReference type="EMBL" id="CRZ04856.1"/>
    </source>
</evidence>
<evidence type="ECO:0000256" key="1">
    <source>
        <dbReference type="SAM" id="Phobius"/>
    </source>
</evidence>
<keyword evidence="1" id="KW-0472">Membrane</keyword>
<reference evidence="2" key="1">
    <citation type="submission" date="2015-04" db="EMBL/GenBank/DDBJ databases">
        <title>The genome sequence of the plant pathogenic Rhizarian Plasmodiophora brassicae reveals insights in its biotrophic life cycle and the origin of chitin synthesis.</title>
        <authorList>
            <person name="Schwelm A."/>
            <person name="Fogelqvist J."/>
            <person name="Knaust A."/>
            <person name="Julke S."/>
            <person name="Lilja T."/>
            <person name="Dhandapani V."/>
            <person name="Bonilla-Rosso G."/>
            <person name="Karlsson M."/>
            <person name="Shevchenko A."/>
            <person name="Choi S.R."/>
            <person name="Kim H.G."/>
            <person name="Park J.Y."/>
            <person name="Lim Y.P."/>
            <person name="Ludwig-Muller J."/>
            <person name="Dixelius C."/>
        </authorList>
    </citation>
    <scope>NUCLEOTIDE SEQUENCE</scope>
    <source>
        <tissue evidence="2">Potato root galls</tissue>
    </source>
</reference>
<organism evidence="2">
    <name type="scientific">Spongospora subterranea</name>
    <dbReference type="NCBI Taxonomy" id="70186"/>
    <lineage>
        <taxon>Eukaryota</taxon>
        <taxon>Sar</taxon>
        <taxon>Rhizaria</taxon>
        <taxon>Endomyxa</taxon>
        <taxon>Phytomyxea</taxon>
        <taxon>Plasmodiophorida</taxon>
        <taxon>Plasmodiophoridae</taxon>
        <taxon>Spongospora</taxon>
    </lineage>
</organism>
<proteinExistence type="predicted"/>
<keyword evidence="1" id="KW-0812">Transmembrane</keyword>
<feature type="transmembrane region" description="Helical" evidence="1">
    <location>
        <begin position="63"/>
        <end position="87"/>
    </location>
</feature>
<dbReference type="EMBL" id="HACM01004414">
    <property type="protein sequence ID" value="CRZ04856.1"/>
    <property type="molecule type" value="Transcribed_RNA"/>
</dbReference>
<dbReference type="AlphaFoldDB" id="A0A0H5QTG9"/>